<protein>
    <recommendedName>
        <fullName evidence="1">DUF7167 domain-containing protein</fullName>
    </recommendedName>
</protein>
<organism evidence="2 3">
    <name type="scientific">Chengkuizengella axinellae</name>
    <dbReference type="NCBI Taxonomy" id="3064388"/>
    <lineage>
        <taxon>Bacteria</taxon>
        <taxon>Bacillati</taxon>
        <taxon>Bacillota</taxon>
        <taxon>Bacilli</taxon>
        <taxon>Bacillales</taxon>
        <taxon>Paenibacillaceae</taxon>
        <taxon>Chengkuizengella</taxon>
    </lineage>
</organism>
<sequence>MAKYIFHVSTNAVNSTVEEVFEIPDEELEGLSEEEEEEVVGKYFNEWKADKMADTWTRIQ</sequence>
<proteinExistence type="predicted"/>
<dbReference type="Proteomes" id="UP001231941">
    <property type="component" value="Unassembled WGS sequence"/>
</dbReference>
<name>A0ABT9IZQ3_9BACL</name>
<keyword evidence="3" id="KW-1185">Reference proteome</keyword>
<dbReference type="RefSeq" id="WP_305992116.1">
    <property type="nucleotide sequence ID" value="NZ_JAVAMP010000004.1"/>
</dbReference>
<dbReference type="EMBL" id="JAVAMP010000004">
    <property type="protein sequence ID" value="MDP5274812.1"/>
    <property type="molecule type" value="Genomic_DNA"/>
</dbReference>
<accession>A0ABT9IZQ3</accession>
<dbReference type="InterPro" id="IPR055591">
    <property type="entry name" value="DUF7167"/>
</dbReference>
<evidence type="ECO:0000259" key="1">
    <source>
        <dbReference type="Pfam" id="PF23768"/>
    </source>
</evidence>
<comment type="caution">
    <text evidence="2">The sequence shown here is derived from an EMBL/GenBank/DDBJ whole genome shotgun (WGS) entry which is preliminary data.</text>
</comment>
<reference evidence="2 3" key="1">
    <citation type="submission" date="2023-08" db="EMBL/GenBank/DDBJ databases">
        <authorList>
            <person name="Park J.-S."/>
        </authorList>
    </citation>
    <scope>NUCLEOTIDE SEQUENCE [LARGE SCALE GENOMIC DNA]</scope>
    <source>
        <strain evidence="2 3">2205SS18-9</strain>
    </source>
</reference>
<gene>
    <name evidence="2" type="ORF">Q5Y73_11895</name>
</gene>
<feature type="domain" description="DUF7167" evidence="1">
    <location>
        <begin position="3"/>
        <end position="59"/>
    </location>
</feature>
<dbReference type="Pfam" id="PF23768">
    <property type="entry name" value="DUF7167"/>
    <property type="match status" value="1"/>
</dbReference>
<evidence type="ECO:0000313" key="3">
    <source>
        <dbReference type="Proteomes" id="UP001231941"/>
    </source>
</evidence>
<evidence type="ECO:0000313" key="2">
    <source>
        <dbReference type="EMBL" id="MDP5274812.1"/>
    </source>
</evidence>